<dbReference type="Pfam" id="PF18895">
    <property type="entry name" value="T4SS_pilin"/>
    <property type="match status" value="1"/>
</dbReference>
<keyword evidence="2" id="KW-0732">Signal</keyword>
<protein>
    <recommendedName>
        <fullName evidence="5">MotA/TolQ/ExbB proton channel domain-containing protein</fullName>
    </recommendedName>
</protein>
<evidence type="ECO:0000256" key="2">
    <source>
        <dbReference type="SAM" id="SignalP"/>
    </source>
</evidence>
<dbReference type="EMBL" id="MFRC01000006">
    <property type="protein sequence ID" value="OGH90166.1"/>
    <property type="molecule type" value="Genomic_DNA"/>
</dbReference>
<keyword evidence="1" id="KW-1133">Transmembrane helix</keyword>
<organism evidence="3 4">
    <name type="scientific">Candidatus Magasanikbacteria bacterium RIFOXYD2_FULL_36_9</name>
    <dbReference type="NCBI Taxonomy" id="1798707"/>
    <lineage>
        <taxon>Bacteria</taxon>
        <taxon>Candidatus Magasanikiibacteriota</taxon>
    </lineage>
</organism>
<evidence type="ECO:0000256" key="1">
    <source>
        <dbReference type="SAM" id="Phobius"/>
    </source>
</evidence>
<name>A0A1F6P1X2_9BACT</name>
<sequence length="234" mass="25418">MSGIKKIIFIFACLVLFLSFSDKVLAAGADCMCSTDLKSFKPAEIFKQQGAVLKAVCFDSPAQNSCMPVDHPEIVKDKLKPDCWRYDNPELCIIGSQEWKIKYDAMLESGKDTIEVSTNKESTAVSKLSSLIVTCGQPGKLSSWNKDCTDITVFVKLLLQLTNYLFGIIGALALGAFVYGGFQLILSQGNPEKVKAGTDAMINAVIGLAVAFGGYVLVSFLSEILKVKADFNLM</sequence>
<dbReference type="AlphaFoldDB" id="A0A1F6P1X2"/>
<gene>
    <name evidence="3" type="ORF">A2537_03700</name>
</gene>
<evidence type="ECO:0000313" key="4">
    <source>
        <dbReference type="Proteomes" id="UP000178490"/>
    </source>
</evidence>
<comment type="caution">
    <text evidence="3">The sequence shown here is derived from an EMBL/GenBank/DDBJ whole genome shotgun (WGS) entry which is preliminary data.</text>
</comment>
<keyword evidence="1" id="KW-0472">Membrane</keyword>
<dbReference type="InterPro" id="IPR043993">
    <property type="entry name" value="T4SS_pilin"/>
</dbReference>
<reference evidence="3 4" key="1">
    <citation type="journal article" date="2016" name="Nat. Commun.">
        <title>Thousands of microbial genomes shed light on interconnected biogeochemical processes in an aquifer system.</title>
        <authorList>
            <person name="Anantharaman K."/>
            <person name="Brown C.T."/>
            <person name="Hug L.A."/>
            <person name="Sharon I."/>
            <person name="Castelle C.J."/>
            <person name="Probst A.J."/>
            <person name="Thomas B.C."/>
            <person name="Singh A."/>
            <person name="Wilkins M.J."/>
            <person name="Karaoz U."/>
            <person name="Brodie E.L."/>
            <person name="Williams K.H."/>
            <person name="Hubbard S.S."/>
            <person name="Banfield J.F."/>
        </authorList>
    </citation>
    <scope>NUCLEOTIDE SEQUENCE [LARGE SCALE GENOMIC DNA]</scope>
</reference>
<feature type="transmembrane region" description="Helical" evidence="1">
    <location>
        <begin position="198"/>
        <end position="218"/>
    </location>
</feature>
<evidence type="ECO:0008006" key="5">
    <source>
        <dbReference type="Google" id="ProtNLM"/>
    </source>
</evidence>
<proteinExistence type="predicted"/>
<feature type="chain" id="PRO_5009525898" description="MotA/TolQ/ExbB proton channel domain-containing protein" evidence="2">
    <location>
        <begin position="27"/>
        <end position="234"/>
    </location>
</feature>
<feature type="signal peptide" evidence="2">
    <location>
        <begin position="1"/>
        <end position="26"/>
    </location>
</feature>
<accession>A0A1F6P1X2</accession>
<feature type="transmembrane region" description="Helical" evidence="1">
    <location>
        <begin position="164"/>
        <end position="186"/>
    </location>
</feature>
<dbReference type="Proteomes" id="UP000178490">
    <property type="component" value="Unassembled WGS sequence"/>
</dbReference>
<evidence type="ECO:0000313" key="3">
    <source>
        <dbReference type="EMBL" id="OGH90166.1"/>
    </source>
</evidence>
<keyword evidence="1" id="KW-0812">Transmembrane</keyword>